<feature type="compositionally biased region" description="Low complexity" evidence="3">
    <location>
        <begin position="11"/>
        <end position="20"/>
    </location>
</feature>
<dbReference type="InterPro" id="IPR050194">
    <property type="entry name" value="Glycosyltransferase_grp1"/>
</dbReference>
<accession>A0ABP5ZJX1</accession>
<feature type="compositionally biased region" description="Pro residues" evidence="3">
    <location>
        <begin position="1"/>
        <end position="10"/>
    </location>
</feature>
<keyword evidence="1" id="KW-0328">Glycosyltransferase</keyword>
<evidence type="ECO:0000259" key="5">
    <source>
        <dbReference type="Pfam" id="PF13579"/>
    </source>
</evidence>
<dbReference type="CDD" id="cd03801">
    <property type="entry name" value="GT4_PimA-like"/>
    <property type="match status" value="1"/>
</dbReference>
<dbReference type="Pfam" id="PF13579">
    <property type="entry name" value="Glyco_trans_4_4"/>
    <property type="match status" value="1"/>
</dbReference>
<dbReference type="Gene3D" id="3.40.50.2000">
    <property type="entry name" value="Glycogen Phosphorylase B"/>
    <property type="match status" value="2"/>
</dbReference>
<evidence type="ECO:0000256" key="1">
    <source>
        <dbReference type="ARBA" id="ARBA00022676"/>
    </source>
</evidence>
<organism evidence="6 7">
    <name type="scientific">Streptomyces thermolineatus</name>
    <dbReference type="NCBI Taxonomy" id="44033"/>
    <lineage>
        <taxon>Bacteria</taxon>
        <taxon>Bacillati</taxon>
        <taxon>Actinomycetota</taxon>
        <taxon>Actinomycetes</taxon>
        <taxon>Kitasatosporales</taxon>
        <taxon>Streptomycetaceae</taxon>
        <taxon>Streptomyces</taxon>
    </lineage>
</organism>
<dbReference type="PANTHER" id="PTHR45947:SF3">
    <property type="entry name" value="SULFOQUINOVOSYL TRANSFERASE SQD2"/>
    <property type="match status" value="1"/>
</dbReference>
<keyword evidence="7" id="KW-1185">Reference proteome</keyword>
<dbReference type="InterPro" id="IPR001296">
    <property type="entry name" value="Glyco_trans_1"/>
</dbReference>
<reference evidence="7" key="1">
    <citation type="journal article" date="2019" name="Int. J. Syst. Evol. Microbiol.">
        <title>The Global Catalogue of Microorganisms (GCM) 10K type strain sequencing project: providing services to taxonomists for standard genome sequencing and annotation.</title>
        <authorList>
            <consortium name="The Broad Institute Genomics Platform"/>
            <consortium name="The Broad Institute Genome Sequencing Center for Infectious Disease"/>
            <person name="Wu L."/>
            <person name="Ma J."/>
        </authorList>
    </citation>
    <scope>NUCLEOTIDE SEQUENCE [LARGE SCALE GENOMIC DNA]</scope>
    <source>
        <strain evidence="7">JCM 6307</strain>
    </source>
</reference>
<evidence type="ECO:0000256" key="3">
    <source>
        <dbReference type="SAM" id="MobiDB-lite"/>
    </source>
</evidence>
<evidence type="ECO:0000259" key="4">
    <source>
        <dbReference type="Pfam" id="PF00534"/>
    </source>
</evidence>
<feature type="domain" description="Glycosyltransferase subfamily 4-like N-terminal" evidence="5">
    <location>
        <begin position="35"/>
        <end position="188"/>
    </location>
</feature>
<comment type="caution">
    <text evidence="6">The sequence shown here is derived from an EMBL/GenBank/DDBJ whole genome shotgun (WGS) entry which is preliminary data.</text>
</comment>
<feature type="domain" description="Glycosyl transferase family 1" evidence="4">
    <location>
        <begin position="223"/>
        <end position="380"/>
    </location>
</feature>
<dbReference type="Proteomes" id="UP001501358">
    <property type="component" value="Unassembled WGS sequence"/>
</dbReference>
<feature type="region of interest" description="Disordered" evidence="3">
    <location>
        <begin position="1"/>
        <end position="20"/>
    </location>
</feature>
<protein>
    <submittedName>
        <fullName evidence="6">Glycosyltransferase family 4 protein</fullName>
    </submittedName>
</protein>
<feature type="region of interest" description="Disordered" evidence="3">
    <location>
        <begin position="198"/>
        <end position="222"/>
    </location>
</feature>
<sequence>MNGTPVPPSGRPRGPVRGFPNGGLHSVHVMGGGVGAGAHVLVLARGLAARGVGVTVCGPSGADSGFGFTAAGARFAPVEIGRRASARGDAAAVAALRAVCAGADVVHAHGVRAGLLASVAVGAAPLAPRRRVPLVVTWHAVARAEGPRARLVELLERRVVRAADLVLGASSAVVDRARALGARDARLASVVLTGLSGASGPSGSCGAAEPPEGSEETERRRRKVREELGAGDGPLLLSVGRLGAHRGFDGLLDACRAWQDLRPQPLLVIAGEGGRRAVLQGRVERERLPVRLLGLRDDFTHLLAAADLMVLPGRWEARALVVREAVRAGVPVVAAGAGGLPEVLREAVAVVPQGNPAALGRAVAALLEDPARRAGIARSAQALADAWPTEDDAVAQVLSSYDELLQRSAVRR</sequence>
<dbReference type="PANTHER" id="PTHR45947">
    <property type="entry name" value="SULFOQUINOVOSYL TRANSFERASE SQD2"/>
    <property type="match status" value="1"/>
</dbReference>
<keyword evidence="2" id="KW-0808">Transferase</keyword>
<dbReference type="EMBL" id="BAAATA010000025">
    <property type="protein sequence ID" value="GAA2498889.1"/>
    <property type="molecule type" value="Genomic_DNA"/>
</dbReference>
<dbReference type="Pfam" id="PF00534">
    <property type="entry name" value="Glycos_transf_1"/>
    <property type="match status" value="1"/>
</dbReference>
<evidence type="ECO:0000256" key="2">
    <source>
        <dbReference type="ARBA" id="ARBA00022679"/>
    </source>
</evidence>
<gene>
    <name evidence="6" type="ORF">GCM10010406_39290</name>
</gene>
<evidence type="ECO:0000313" key="6">
    <source>
        <dbReference type="EMBL" id="GAA2498889.1"/>
    </source>
</evidence>
<feature type="compositionally biased region" description="Low complexity" evidence="3">
    <location>
        <begin position="198"/>
        <end position="211"/>
    </location>
</feature>
<dbReference type="InterPro" id="IPR028098">
    <property type="entry name" value="Glyco_trans_4-like_N"/>
</dbReference>
<evidence type="ECO:0000313" key="7">
    <source>
        <dbReference type="Proteomes" id="UP001501358"/>
    </source>
</evidence>
<dbReference type="RefSeq" id="WP_344384493.1">
    <property type="nucleotide sequence ID" value="NZ_BAAATA010000025.1"/>
</dbReference>
<proteinExistence type="predicted"/>
<name>A0ABP5ZJX1_9ACTN</name>
<dbReference type="SUPFAM" id="SSF53756">
    <property type="entry name" value="UDP-Glycosyltransferase/glycogen phosphorylase"/>
    <property type="match status" value="1"/>
</dbReference>